<evidence type="ECO:0000256" key="5">
    <source>
        <dbReference type="SAM" id="Phobius"/>
    </source>
</evidence>
<dbReference type="Proteomes" id="UP001247754">
    <property type="component" value="Unassembled WGS sequence"/>
</dbReference>
<dbReference type="PANTHER" id="PTHR43847:SF1">
    <property type="entry name" value="BLL3993 PROTEIN"/>
    <property type="match status" value="1"/>
</dbReference>
<name>A0ABU1F992_9RHOB</name>
<evidence type="ECO:0000256" key="1">
    <source>
        <dbReference type="ARBA" id="ARBA00004127"/>
    </source>
</evidence>
<comment type="caution">
    <text evidence="6">The sequence shown here is derived from an EMBL/GenBank/DDBJ whole genome shotgun (WGS) entry which is preliminary data.</text>
</comment>
<keyword evidence="6" id="KW-0489">Methyltransferase</keyword>
<dbReference type="EC" id="2.1.1.100" evidence="6"/>
<feature type="transmembrane region" description="Helical" evidence="5">
    <location>
        <begin position="17"/>
        <end position="37"/>
    </location>
</feature>
<evidence type="ECO:0000256" key="2">
    <source>
        <dbReference type="ARBA" id="ARBA00022692"/>
    </source>
</evidence>
<feature type="transmembrane region" description="Helical" evidence="5">
    <location>
        <begin position="49"/>
        <end position="69"/>
    </location>
</feature>
<organism evidence="6 7">
    <name type="scientific">Ruixingdingia sedimenti</name>
    <dbReference type="NCBI Taxonomy" id="3073604"/>
    <lineage>
        <taxon>Bacteria</taxon>
        <taxon>Pseudomonadati</taxon>
        <taxon>Pseudomonadota</taxon>
        <taxon>Alphaproteobacteria</taxon>
        <taxon>Rhodobacterales</taxon>
        <taxon>Paracoccaceae</taxon>
        <taxon>Ruixingdingia</taxon>
    </lineage>
</organism>
<dbReference type="PANTHER" id="PTHR43847">
    <property type="entry name" value="BLL3993 PROTEIN"/>
    <property type="match status" value="1"/>
</dbReference>
<feature type="transmembrane region" description="Helical" evidence="5">
    <location>
        <begin position="90"/>
        <end position="122"/>
    </location>
</feature>
<comment type="subcellular location">
    <subcellularLocation>
        <location evidence="1">Endomembrane system</location>
        <topology evidence="1">Multi-pass membrane protein</topology>
    </subcellularLocation>
</comment>
<dbReference type="InterPro" id="IPR007318">
    <property type="entry name" value="Phopholipid_MeTrfase"/>
</dbReference>
<reference evidence="6 7" key="1">
    <citation type="submission" date="2023-09" db="EMBL/GenBank/DDBJ databases">
        <title>Xinfangfangia sedmenti sp. nov., isolated the sedment.</title>
        <authorList>
            <person name="Xu L."/>
        </authorList>
    </citation>
    <scope>NUCLEOTIDE SEQUENCE [LARGE SCALE GENOMIC DNA]</scope>
    <source>
        <strain evidence="6 7">LG-4</strain>
    </source>
</reference>
<protein>
    <submittedName>
        <fullName evidence="6">Isoprenylcysteine carboxylmethyltransferase family protein</fullName>
        <ecNumber evidence="6">2.1.1.100</ecNumber>
        <ecNumber evidence="6">2.1.1.334</ecNumber>
    </submittedName>
</protein>
<dbReference type="Gene3D" id="1.20.120.1630">
    <property type="match status" value="1"/>
</dbReference>
<dbReference type="GO" id="GO:0004671">
    <property type="term" value="F:protein C-terminal S-isoprenylcysteine carboxyl O-methyltransferase activity"/>
    <property type="evidence" value="ECO:0007669"/>
    <property type="project" value="UniProtKB-EC"/>
</dbReference>
<keyword evidence="2 5" id="KW-0812">Transmembrane</keyword>
<keyword evidence="6" id="KW-0808">Transferase</keyword>
<gene>
    <name evidence="6" type="ORF">RGD00_12555</name>
</gene>
<evidence type="ECO:0000256" key="3">
    <source>
        <dbReference type="ARBA" id="ARBA00022989"/>
    </source>
</evidence>
<keyword evidence="3 5" id="KW-1133">Transmembrane helix</keyword>
<dbReference type="EC" id="2.1.1.334" evidence="6"/>
<dbReference type="InterPro" id="IPR052527">
    <property type="entry name" value="Metal_cation-efflux_comp"/>
</dbReference>
<evidence type="ECO:0000313" key="7">
    <source>
        <dbReference type="Proteomes" id="UP001247754"/>
    </source>
</evidence>
<keyword evidence="4 5" id="KW-0472">Membrane</keyword>
<dbReference type="RefSeq" id="WP_310457678.1">
    <property type="nucleotide sequence ID" value="NZ_JAVKPH010000013.1"/>
</dbReference>
<dbReference type="EMBL" id="JAVKPH010000013">
    <property type="protein sequence ID" value="MDR5653440.1"/>
    <property type="molecule type" value="Genomic_DNA"/>
</dbReference>
<sequence>MSALSATRPVNQKIRIAALRIAFLIALPFVIFSKSVWMETHWIFEMMEVAGIALIIVAVLGRFWSILYIGSRKNKVVMQDGPYSMVRHPLYLFSTIGVAGFGLMLGSVVLTVVLTGLIFAILSITAAKEEAFLRAEFGDAYGDYAARVPRILPNPALFRTEESVTFNVRTLRVNLQDALVFLALIPLADAFEMIKGYGLIPTFPLY</sequence>
<dbReference type="Pfam" id="PF04191">
    <property type="entry name" value="PEMT"/>
    <property type="match status" value="1"/>
</dbReference>
<keyword evidence="7" id="KW-1185">Reference proteome</keyword>
<accession>A0ABU1F992</accession>
<proteinExistence type="predicted"/>
<evidence type="ECO:0000256" key="4">
    <source>
        <dbReference type="ARBA" id="ARBA00023136"/>
    </source>
</evidence>
<dbReference type="GO" id="GO:0032259">
    <property type="term" value="P:methylation"/>
    <property type="evidence" value="ECO:0007669"/>
    <property type="project" value="UniProtKB-KW"/>
</dbReference>
<evidence type="ECO:0000313" key="6">
    <source>
        <dbReference type="EMBL" id="MDR5653440.1"/>
    </source>
</evidence>